<sequence length="146" mass="16091">MNNFRRFAVVALVAFIAALGGVFVGRALVTRLDPPETELHAILHDKLALDAAQRAQIEGLEQQFAVRKRALEQQMRSDNARLAEAITAEHGYGPGVQAAVDRSHVVMGELQKETLQHVFRLRGVLRPDQARTFDEAAVKALTEPGE</sequence>
<name>A0A916ZT97_9SPHN</name>
<dbReference type="Pfam" id="PF13801">
    <property type="entry name" value="Metal_resist"/>
    <property type="match status" value="1"/>
</dbReference>
<protein>
    <recommendedName>
        <fullName evidence="3">Periplasmic heavy metal sensor</fullName>
    </recommendedName>
</protein>
<proteinExistence type="predicted"/>
<evidence type="ECO:0000313" key="2">
    <source>
        <dbReference type="Proteomes" id="UP000635071"/>
    </source>
</evidence>
<dbReference type="AlphaFoldDB" id="A0A916ZT97"/>
<comment type="caution">
    <text evidence="1">The sequence shown here is derived from an EMBL/GenBank/DDBJ whole genome shotgun (WGS) entry which is preliminary data.</text>
</comment>
<dbReference type="EMBL" id="BMJM01000006">
    <property type="protein sequence ID" value="GGE12794.1"/>
    <property type="molecule type" value="Genomic_DNA"/>
</dbReference>
<reference evidence="1" key="2">
    <citation type="submission" date="2020-09" db="EMBL/GenBank/DDBJ databases">
        <authorList>
            <person name="Sun Q."/>
            <person name="Zhou Y."/>
        </authorList>
    </citation>
    <scope>NUCLEOTIDE SEQUENCE</scope>
    <source>
        <strain evidence="1">CGMCC 1.15519</strain>
    </source>
</reference>
<evidence type="ECO:0008006" key="3">
    <source>
        <dbReference type="Google" id="ProtNLM"/>
    </source>
</evidence>
<dbReference type="RefSeq" id="WP_188762722.1">
    <property type="nucleotide sequence ID" value="NZ_BMJM01000006.1"/>
</dbReference>
<organism evidence="1 2">
    <name type="scientific">Sandarakinorhabdus glacialis</name>
    <dbReference type="NCBI Taxonomy" id="1614636"/>
    <lineage>
        <taxon>Bacteria</taxon>
        <taxon>Pseudomonadati</taxon>
        <taxon>Pseudomonadota</taxon>
        <taxon>Alphaproteobacteria</taxon>
        <taxon>Sphingomonadales</taxon>
        <taxon>Sphingosinicellaceae</taxon>
        <taxon>Sandarakinorhabdus</taxon>
    </lineage>
</organism>
<dbReference type="InterPro" id="IPR025961">
    <property type="entry name" value="Metal_resist"/>
</dbReference>
<reference evidence="1" key="1">
    <citation type="journal article" date="2014" name="Int. J. Syst. Evol. Microbiol.">
        <title>Complete genome sequence of Corynebacterium casei LMG S-19264T (=DSM 44701T), isolated from a smear-ripened cheese.</title>
        <authorList>
            <consortium name="US DOE Joint Genome Institute (JGI-PGF)"/>
            <person name="Walter F."/>
            <person name="Albersmeier A."/>
            <person name="Kalinowski J."/>
            <person name="Ruckert C."/>
        </authorList>
    </citation>
    <scope>NUCLEOTIDE SEQUENCE</scope>
    <source>
        <strain evidence="1">CGMCC 1.15519</strain>
    </source>
</reference>
<evidence type="ECO:0000313" key="1">
    <source>
        <dbReference type="EMBL" id="GGE12794.1"/>
    </source>
</evidence>
<gene>
    <name evidence="1" type="ORF">GCM10011529_18970</name>
</gene>
<keyword evidence="2" id="KW-1185">Reference proteome</keyword>
<accession>A0A916ZT97</accession>
<dbReference type="Gene3D" id="1.20.120.1490">
    <property type="match status" value="1"/>
</dbReference>
<dbReference type="Proteomes" id="UP000635071">
    <property type="component" value="Unassembled WGS sequence"/>
</dbReference>